<feature type="region of interest" description="Disordered" evidence="1">
    <location>
        <begin position="1"/>
        <end position="37"/>
    </location>
</feature>
<proteinExistence type="predicted"/>
<feature type="compositionally biased region" description="Basic and acidic residues" evidence="1">
    <location>
        <begin position="1"/>
        <end position="18"/>
    </location>
</feature>
<evidence type="ECO:0000313" key="3">
    <source>
        <dbReference type="Proteomes" id="UP000612055"/>
    </source>
</evidence>
<dbReference type="AlphaFoldDB" id="A0A835Y806"/>
<protein>
    <submittedName>
        <fullName evidence="2">Uncharacterized protein</fullName>
    </submittedName>
</protein>
<reference evidence="2" key="1">
    <citation type="journal article" date="2020" name="bioRxiv">
        <title>Comparative genomics of Chlamydomonas.</title>
        <authorList>
            <person name="Craig R.J."/>
            <person name="Hasan A.R."/>
            <person name="Ness R.W."/>
            <person name="Keightley P.D."/>
        </authorList>
    </citation>
    <scope>NUCLEOTIDE SEQUENCE</scope>
    <source>
        <strain evidence="2">CCAP 11/70</strain>
    </source>
</reference>
<accession>A0A835Y806</accession>
<keyword evidence="3" id="KW-1185">Reference proteome</keyword>
<feature type="region of interest" description="Disordered" evidence="1">
    <location>
        <begin position="301"/>
        <end position="370"/>
    </location>
</feature>
<comment type="caution">
    <text evidence="2">The sequence shown here is derived from an EMBL/GenBank/DDBJ whole genome shotgun (WGS) entry which is preliminary data.</text>
</comment>
<evidence type="ECO:0000313" key="2">
    <source>
        <dbReference type="EMBL" id="KAG2496463.1"/>
    </source>
</evidence>
<organism evidence="2 3">
    <name type="scientific">Edaphochlamys debaryana</name>
    <dbReference type="NCBI Taxonomy" id="47281"/>
    <lineage>
        <taxon>Eukaryota</taxon>
        <taxon>Viridiplantae</taxon>
        <taxon>Chlorophyta</taxon>
        <taxon>core chlorophytes</taxon>
        <taxon>Chlorophyceae</taxon>
        <taxon>CS clade</taxon>
        <taxon>Chlamydomonadales</taxon>
        <taxon>Chlamydomonadales incertae sedis</taxon>
        <taxon>Edaphochlamys</taxon>
    </lineage>
</organism>
<dbReference type="OrthoDB" id="560514at2759"/>
<sequence>MADPTQKEPPPDPGGQKDDDMEEVVDAAAEAAKEKEKADKVATLATQLQRGLQLAQAQLASGSGSGAGAPPPFVLPTDPEQLKALAQLLGLVSQPAASQPASGRETALPDPNNVVAFPELTRVNAQTANVALGQYITDRVANMQLSVCSGSRQLAQDPVQAWALLAIKPESLRKKLQDELAKMSPDAPVIPAWDWLERWLQTELASSEEDPFIAAVGRLLGRRERFDSLEAMLTFIDELKRVHLATLPERFWIAYAYHHLPGKLKGLLAWRVDGNQSVEWAQWDEFVSHLRTLGAMWQAPAAATPAGGSGAGASQPQAPATDRGRSRQRGGSSSRRTAHKPHPAASPAGPVHSAPKSHGTPNPPAHGEWGVFIKGQSFEDRRTLEAARKCPLCKEDAHAGGLPSCPERFKRHKLGDFGFHPWKPRPT</sequence>
<name>A0A835Y806_9CHLO</name>
<dbReference type="EMBL" id="JAEHOE010000019">
    <property type="protein sequence ID" value="KAG2496463.1"/>
    <property type="molecule type" value="Genomic_DNA"/>
</dbReference>
<feature type="compositionally biased region" description="Low complexity" evidence="1">
    <location>
        <begin position="301"/>
        <end position="321"/>
    </location>
</feature>
<evidence type="ECO:0000256" key="1">
    <source>
        <dbReference type="SAM" id="MobiDB-lite"/>
    </source>
</evidence>
<dbReference type="Proteomes" id="UP000612055">
    <property type="component" value="Unassembled WGS sequence"/>
</dbReference>
<gene>
    <name evidence="2" type="ORF">HYH03_005686</name>
</gene>